<evidence type="ECO:0000256" key="1">
    <source>
        <dbReference type="ARBA" id="ARBA00004141"/>
    </source>
</evidence>
<comment type="subcellular location">
    <subcellularLocation>
        <location evidence="1 6">Membrane</location>
        <topology evidence="1 6">Multi-pass membrane protein</topology>
    </subcellularLocation>
</comment>
<feature type="non-terminal residue" evidence="7">
    <location>
        <position position="136"/>
    </location>
</feature>
<feature type="transmembrane region" description="Helical" evidence="6">
    <location>
        <begin position="36"/>
        <end position="56"/>
    </location>
</feature>
<evidence type="ECO:0000256" key="6">
    <source>
        <dbReference type="RuleBase" id="RU910716"/>
    </source>
</evidence>
<keyword evidence="3 6" id="KW-0812">Transmembrane</keyword>
<evidence type="ECO:0000313" key="8">
    <source>
        <dbReference type="Proteomes" id="UP001497623"/>
    </source>
</evidence>
<organism evidence="7 8">
    <name type="scientific">Meganyctiphanes norvegica</name>
    <name type="common">Northern krill</name>
    <name type="synonym">Thysanopoda norvegica</name>
    <dbReference type="NCBI Taxonomy" id="48144"/>
    <lineage>
        <taxon>Eukaryota</taxon>
        <taxon>Metazoa</taxon>
        <taxon>Ecdysozoa</taxon>
        <taxon>Arthropoda</taxon>
        <taxon>Crustacea</taxon>
        <taxon>Multicrustacea</taxon>
        <taxon>Malacostraca</taxon>
        <taxon>Eumalacostraca</taxon>
        <taxon>Eucarida</taxon>
        <taxon>Euphausiacea</taxon>
        <taxon>Euphausiidae</taxon>
        <taxon>Meganyctiphanes</taxon>
    </lineage>
</organism>
<dbReference type="GO" id="GO:0005886">
    <property type="term" value="C:plasma membrane"/>
    <property type="evidence" value="ECO:0007669"/>
    <property type="project" value="UniProtKB-ARBA"/>
</dbReference>
<sequence length="136" mass="15798">FQNEPCRANLGFLIYILDIVMDMVIAGLLYMCHKYLFFGLCLGSIFISCIISNAFAQRILWDDDEGYEFLQCRKKGILCMSLTLVLPMYSHLRNLYLIWKGQEVEVVWVNKNLKLLHGILHTYPQLCLQSIVMALD</sequence>
<keyword evidence="4 6" id="KW-1133">Transmembrane helix</keyword>
<dbReference type="Pfam" id="PF09815">
    <property type="entry name" value="XK-related"/>
    <property type="match status" value="1"/>
</dbReference>
<keyword evidence="5 6" id="KW-0472">Membrane</keyword>
<evidence type="ECO:0000313" key="7">
    <source>
        <dbReference type="EMBL" id="CAL4187961.1"/>
    </source>
</evidence>
<evidence type="ECO:0000256" key="2">
    <source>
        <dbReference type="ARBA" id="ARBA00008789"/>
    </source>
</evidence>
<accession>A0AAV2SDW2</accession>
<evidence type="ECO:0000256" key="4">
    <source>
        <dbReference type="ARBA" id="ARBA00022989"/>
    </source>
</evidence>
<comment type="caution">
    <text evidence="7">The sequence shown here is derived from an EMBL/GenBank/DDBJ whole genome shotgun (WGS) entry which is preliminary data.</text>
</comment>
<keyword evidence="8" id="KW-1185">Reference proteome</keyword>
<proteinExistence type="inferred from homology"/>
<gene>
    <name evidence="7" type="ORF">MNOR_LOCUS36242</name>
</gene>
<dbReference type="InterPro" id="IPR018629">
    <property type="entry name" value="XK-rel"/>
</dbReference>
<evidence type="ECO:0000256" key="5">
    <source>
        <dbReference type="ARBA" id="ARBA00023136"/>
    </source>
</evidence>
<protein>
    <recommendedName>
        <fullName evidence="6">XK-related protein</fullName>
    </recommendedName>
</protein>
<dbReference type="AlphaFoldDB" id="A0AAV2SDW2"/>
<evidence type="ECO:0000256" key="3">
    <source>
        <dbReference type="ARBA" id="ARBA00022692"/>
    </source>
</evidence>
<feature type="non-terminal residue" evidence="7">
    <location>
        <position position="1"/>
    </location>
</feature>
<feature type="transmembrane region" description="Helical" evidence="6">
    <location>
        <begin position="12"/>
        <end position="30"/>
    </location>
</feature>
<dbReference type="EMBL" id="CAXKWB010064655">
    <property type="protein sequence ID" value="CAL4187961.1"/>
    <property type="molecule type" value="Genomic_DNA"/>
</dbReference>
<name>A0AAV2SDW2_MEGNR</name>
<reference evidence="7 8" key="1">
    <citation type="submission" date="2024-05" db="EMBL/GenBank/DDBJ databases">
        <authorList>
            <person name="Wallberg A."/>
        </authorList>
    </citation>
    <scope>NUCLEOTIDE SEQUENCE [LARGE SCALE GENOMIC DNA]</scope>
</reference>
<comment type="caution">
    <text evidence="6">Lacks conserved residue(s) required for the propagation of feature annotation.</text>
</comment>
<comment type="similarity">
    <text evidence="2 6">Belongs to the XK family.</text>
</comment>
<dbReference type="Proteomes" id="UP001497623">
    <property type="component" value="Unassembled WGS sequence"/>
</dbReference>